<protein>
    <submittedName>
        <fullName evidence="3">Uncharacterized protein</fullName>
    </submittedName>
</protein>
<dbReference type="EnsemblPlants" id="Kaladp0008s0418.1.v1.1">
    <property type="protein sequence ID" value="Kaladp0008s0418.1.v1.1.CDS.1"/>
    <property type="gene ID" value="Kaladp0008s0418.v1.1"/>
</dbReference>
<evidence type="ECO:0000313" key="4">
    <source>
        <dbReference type="Proteomes" id="UP000594263"/>
    </source>
</evidence>
<evidence type="ECO:0000256" key="1">
    <source>
        <dbReference type="SAM" id="MobiDB-lite"/>
    </source>
</evidence>
<organism evidence="3 4">
    <name type="scientific">Kalanchoe fedtschenkoi</name>
    <name type="common">Lavender scallops</name>
    <name type="synonym">South American air plant</name>
    <dbReference type="NCBI Taxonomy" id="63787"/>
    <lineage>
        <taxon>Eukaryota</taxon>
        <taxon>Viridiplantae</taxon>
        <taxon>Streptophyta</taxon>
        <taxon>Embryophyta</taxon>
        <taxon>Tracheophyta</taxon>
        <taxon>Spermatophyta</taxon>
        <taxon>Magnoliopsida</taxon>
        <taxon>eudicotyledons</taxon>
        <taxon>Gunneridae</taxon>
        <taxon>Pentapetalae</taxon>
        <taxon>Saxifragales</taxon>
        <taxon>Crassulaceae</taxon>
        <taxon>Kalanchoe</taxon>
    </lineage>
</organism>
<name>A0A7N0RCS3_KALFE</name>
<evidence type="ECO:0000313" key="3">
    <source>
        <dbReference type="EnsemblPlants" id="Kaladp0008s0418.1.v1.1.CDS.1"/>
    </source>
</evidence>
<keyword evidence="4" id="KW-1185">Reference proteome</keyword>
<feature type="compositionally biased region" description="Gly residues" evidence="1">
    <location>
        <begin position="81"/>
        <end position="101"/>
    </location>
</feature>
<proteinExistence type="predicted"/>
<dbReference type="Proteomes" id="UP000594263">
    <property type="component" value="Unplaced"/>
</dbReference>
<keyword evidence="2" id="KW-0732">Signal</keyword>
<accession>A0A7N0RCS3</accession>
<dbReference type="AlphaFoldDB" id="A0A7N0RCS3"/>
<feature type="signal peptide" evidence="2">
    <location>
        <begin position="1"/>
        <end position="22"/>
    </location>
</feature>
<dbReference type="Gramene" id="Kaladp0008s0418.1.v1.1">
    <property type="protein sequence ID" value="Kaladp0008s0418.1.v1.1.CDS.1"/>
    <property type="gene ID" value="Kaladp0008s0418.v1.1"/>
</dbReference>
<sequence length="101" mass="10237">MKISGALFGLVMAAMLLTTCLATSRMGLIDEVRRGIQEDQNAAGYYSGAGASGHGHGSSSSVNNHHYIPRQDFNNYSSSGGPKGAGGGDNNGDGGSGQTTD</sequence>
<evidence type="ECO:0000256" key="2">
    <source>
        <dbReference type="SAM" id="SignalP"/>
    </source>
</evidence>
<dbReference type="PANTHER" id="PTHR36040">
    <property type="entry name" value="OS04G0188500 PROTEIN"/>
    <property type="match status" value="1"/>
</dbReference>
<feature type="chain" id="PRO_5029671989" evidence="2">
    <location>
        <begin position="23"/>
        <end position="101"/>
    </location>
</feature>
<dbReference type="PANTHER" id="PTHR36040:SF5">
    <property type="entry name" value="TRANSMEMBRANE PROTEIN"/>
    <property type="match status" value="1"/>
</dbReference>
<feature type="region of interest" description="Disordered" evidence="1">
    <location>
        <begin position="44"/>
        <end position="101"/>
    </location>
</feature>
<reference evidence="3" key="1">
    <citation type="submission" date="2021-01" db="UniProtKB">
        <authorList>
            <consortium name="EnsemblPlants"/>
        </authorList>
    </citation>
    <scope>IDENTIFICATION</scope>
</reference>